<sequence length="382" mass="43222">MLCKSSSDYVNGKLCETFHIGQDGWVNCTLCSKTITATDTHPNNARLIIPKRAAEAHFPAIREKQRLPIAMRDSTGREWRFTYVCWRNGMTVMYVLEGLNGYMLINQWRAGDKVAFHRIVSEGKLQIRTIKAASSDPPALAKLVSTIRTLSFDQASLSNMGSEGSHNTQNDTPPWSLVFNMDIPDEERVTHQYVDQHETSLNPTASTRSRRSGGRNLFVEGVEGSKSVYHNCGDFLRQHRENPIHISSKINDPRVSKRLGPLPQPRPATNLGKKQQVPEEHEGIGDSESKEKPHTLDQTSLLPRSDGNLWNKAPETECLHFADDLYTIRQKPNESLCKYAGRFNHEYSHCAEADDKTALKAFTVGLRDCFFKYMINANTWKT</sequence>
<evidence type="ECO:0000313" key="9">
    <source>
        <dbReference type="Proteomes" id="UP000327157"/>
    </source>
</evidence>
<keyword evidence="4" id="KW-0804">Transcription</keyword>
<reference evidence="8 9" key="3">
    <citation type="submission" date="2019-11" db="EMBL/GenBank/DDBJ databases">
        <title>A de novo genome assembly of a pear dwarfing rootstock.</title>
        <authorList>
            <person name="Wang F."/>
            <person name="Wang J."/>
            <person name="Li S."/>
            <person name="Zhang Y."/>
            <person name="Fang M."/>
            <person name="Ma L."/>
            <person name="Zhao Y."/>
            <person name="Jiang S."/>
        </authorList>
    </citation>
    <scope>NUCLEOTIDE SEQUENCE [LARGE SCALE GENOMIC DNA]</scope>
    <source>
        <strain evidence="8">S2</strain>
        <tissue evidence="8">Leaf</tissue>
    </source>
</reference>
<reference evidence="8 9" key="1">
    <citation type="submission" date="2019-09" db="EMBL/GenBank/DDBJ databases">
        <authorList>
            <person name="Ou C."/>
        </authorList>
    </citation>
    <scope>NUCLEOTIDE SEQUENCE [LARGE SCALE GENOMIC DNA]</scope>
    <source>
        <strain evidence="8">S2</strain>
        <tissue evidence="8">Leaf</tissue>
    </source>
</reference>
<evidence type="ECO:0000256" key="3">
    <source>
        <dbReference type="ARBA" id="ARBA00023125"/>
    </source>
</evidence>
<dbReference type="SUPFAM" id="SSF101936">
    <property type="entry name" value="DNA-binding pseudobarrel domain"/>
    <property type="match status" value="1"/>
</dbReference>
<reference evidence="9" key="2">
    <citation type="submission" date="2019-10" db="EMBL/GenBank/DDBJ databases">
        <title>A de novo genome assembly of a pear dwarfing rootstock.</title>
        <authorList>
            <person name="Wang F."/>
            <person name="Wang J."/>
            <person name="Li S."/>
            <person name="Zhang Y."/>
            <person name="Fang M."/>
            <person name="Ma L."/>
            <person name="Zhao Y."/>
            <person name="Jiang S."/>
        </authorList>
    </citation>
    <scope>NUCLEOTIDE SEQUENCE [LARGE SCALE GENOMIC DNA]</scope>
</reference>
<comment type="caution">
    <text evidence="8">The sequence shown here is derived from an EMBL/GenBank/DDBJ whole genome shotgun (WGS) entry which is preliminary data.</text>
</comment>
<dbReference type="OrthoDB" id="1143104at2759"/>
<comment type="subcellular location">
    <subcellularLocation>
        <location evidence="1">Nucleus</location>
    </subcellularLocation>
</comment>
<name>A0A5N5GJW4_9ROSA</name>
<feature type="region of interest" description="Disordered" evidence="6">
    <location>
        <begin position="243"/>
        <end position="307"/>
    </location>
</feature>
<keyword evidence="9" id="KW-1185">Reference proteome</keyword>
<feature type="region of interest" description="Disordered" evidence="6">
    <location>
        <begin position="196"/>
        <end position="215"/>
    </location>
</feature>
<accession>A0A5N5GJW4</accession>
<dbReference type="Pfam" id="PF02362">
    <property type="entry name" value="B3"/>
    <property type="match status" value="1"/>
</dbReference>
<dbReference type="InterPro" id="IPR015300">
    <property type="entry name" value="DNA-bd_pseudobarrel_sf"/>
</dbReference>
<evidence type="ECO:0000313" key="8">
    <source>
        <dbReference type="EMBL" id="KAB2615819.1"/>
    </source>
</evidence>
<keyword evidence="2" id="KW-0805">Transcription regulation</keyword>
<protein>
    <submittedName>
        <fullName evidence="8">B3 domain-containing transcription repressor VAL2-like</fullName>
    </submittedName>
</protein>
<dbReference type="Gene3D" id="2.40.330.10">
    <property type="entry name" value="DNA-binding pseudobarrel domain"/>
    <property type="match status" value="1"/>
</dbReference>
<dbReference type="PANTHER" id="PTHR46245:SF2">
    <property type="entry name" value="B3 DOMAIN-CONTAINING TRANSCRIPTION REPRESSOR VAL2"/>
    <property type="match status" value="1"/>
</dbReference>
<feature type="domain" description="TF-B3" evidence="7">
    <location>
        <begin position="32"/>
        <end position="133"/>
    </location>
</feature>
<dbReference type="PANTHER" id="PTHR46245">
    <property type="entry name" value="B3 DOMAIN-CONTAINING PROTEIN OS07G0563300"/>
    <property type="match status" value="1"/>
</dbReference>
<evidence type="ECO:0000256" key="5">
    <source>
        <dbReference type="ARBA" id="ARBA00023242"/>
    </source>
</evidence>
<keyword evidence="5" id="KW-0539">Nucleus</keyword>
<proteinExistence type="predicted"/>
<organism evidence="8 9">
    <name type="scientific">Pyrus ussuriensis x Pyrus communis</name>
    <dbReference type="NCBI Taxonomy" id="2448454"/>
    <lineage>
        <taxon>Eukaryota</taxon>
        <taxon>Viridiplantae</taxon>
        <taxon>Streptophyta</taxon>
        <taxon>Embryophyta</taxon>
        <taxon>Tracheophyta</taxon>
        <taxon>Spermatophyta</taxon>
        <taxon>Magnoliopsida</taxon>
        <taxon>eudicotyledons</taxon>
        <taxon>Gunneridae</taxon>
        <taxon>Pentapetalae</taxon>
        <taxon>rosids</taxon>
        <taxon>fabids</taxon>
        <taxon>Rosales</taxon>
        <taxon>Rosaceae</taxon>
        <taxon>Amygdaloideae</taxon>
        <taxon>Maleae</taxon>
        <taxon>Pyrus</taxon>
    </lineage>
</organism>
<feature type="compositionally biased region" description="Basic and acidic residues" evidence="6">
    <location>
        <begin position="276"/>
        <end position="295"/>
    </location>
</feature>
<dbReference type="GO" id="GO:0005634">
    <property type="term" value="C:nucleus"/>
    <property type="evidence" value="ECO:0007669"/>
    <property type="project" value="UniProtKB-SubCell"/>
</dbReference>
<dbReference type="AlphaFoldDB" id="A0A5N5GJW4"/>
<dbReference type="Proteomes" id="UP000327157">
    <property type="component" value="Chromosome 3"/>
</dbReference>
<evidence type="ECO:0000256" key="2">
    <source>
        <dbReference type="ARBA" id="ARBA00023015"/>
    </source>
</evidence>
<dbReference type="GO" id="GO:0003677">
    <property type="term" value="F:DNA binding"/>
    <property type="evidence" value="ECO:0007669"/>
    <property type="project" value="UniProtKB-KW"/>
</dbReference>
<keyword evidence="3" id="KW-0238">DNA-binding</keyword>
<dbReference type="PROSITE" id="PS50863">
    <property type="entry name" value="B3"/>
    <property type="match status" value="1"/>
</dbReference>
<gene>
    <name evidence="8" type="ORF">D8674_022407</name>
</gene>
<dbReference type="InterPro" id="IPR003340">
    <property type="entry name" value="B3_DNA-bd"/>
</dbReference>
<dbReference type="SMART" id="SM01019">
    <property type="entry name" value="B3"/>
    <property type="match status" value="1"/>
</dbReference>
<dbReference type="CDD" id="cd10017">
    <property type="entry name" value="B3_DNA"/>
    <property type="match status" value="1"/>
</dbReference>
<evidence type="ECO:0000256" key="6">
    <source>
        <dbReference type="SAM" id="MobiDB-lite"/>
    </source>
</evidence>
<evidence type="ECO:0000256" key="1">
    <source>
        <dbReference type="ARBA" id="ARBA00004123"/>
    </source>
</evidence>
<dbReference type="EMBL" id="SMOL01000402">
    <property type="protein sequence ID" value="KAB2615819.1"/>
    <property type="molecule type" value="Genomic_DNA"/>
</dbReference>
<evidence type="ECO:0000256" key="4">
    <source>
        <dbReference type="ARBA" id="ARBA00023163"/>
    </source>
</evidence>
<evidence type="ECO:0000259" key="7">
    <source>
        <dbReference type="PROSITE" id="PS50863"/>
    </source>
</evidence>